<evidence type="ECO:0000313" key="3">
    <source>
        <dbReference type="Proteomes" id="UP000467841"/>
    </source>
</evidence>
<reference evidence="2" key="1">
    <citation type="submission" date="2020-01" db="EMBL/GenBank/DDBJ databases">
        <authorList>
            <person name="Mishra B."/>
        </authorList>
    </citation>
    <scope>NUCLEOTIDE SEQUENCE [LARGE SCALE GENOMIC DNA]</scope>
</reference>
<keyword evidence="3" id="KW-1185">Reference proteome</keyword>
<name>A0A6D2HW76_9BRAS</name>
<dbReference type="AlphaFoldDB" id="A0A6D2HW76"/>
<sequence>MSALGQIRHHPSALNNGRAHVPTREASSRGRPNQNHASRARPYRATGKQRLAAVRTTHVPADAPSDQEGLVPRPAESSTNIIRPPNPTNDAKTLGHDRPTVPIADHDPIAGRRPDRPSERRSTRSRF</sequence>
<organism evidence="2 3">
    <name type="scientific">Microthlaspi erraticum</name>
    <dbReference type="NCBI Taxonomy" id="1685480"/>
    <lineage>
        <taxon>Eukaryota</taxon>
        <taxon>Viridiplantae</taxon>
        <taxon>Streptophyta</taxon>
        <taxon>Embryophyta</taxon>
        <taxon>Tracheophyta</taxon>
        <taxon>Spermatophyta</taxon>
        <taxon>Magnoliopsida</taxon>
        <taxon>eudicotyledons</taxon>
        <taxon>Gunneridae</taxon>
        <taxon>Pentapetalae</taxon>
        <taxon>rosids</taxon>
        <taxon>malvids</taxon>
        <taxon>Brassicales</taxon>
        <taxon>Brassicaceae</taxon>
        <taxon>Coluteocarpeae</taxon>
        <taxon>Microthlaspi</taxon>
    </lineage>
</organism>
<protein>
    <submittedName>
        <fullName evidence="2">Uncharacterized protein</fullName>
    </submittedName>
</protein>
<proteinExistence type="predicted"/>
<dbReference type="Proteomes" id="UP000467841">
    <property type="component" value="Unassembled WGS sequence"/>
</dbReference>
<feature type="compositionally biased region" description="Basic and acidic residues" evidence="1">
    <location>
        <begin position="93"/>
        <end position="127"/>
    </location>
</feature>
<gene>
    <name evidence="2" type="ORF">MERR_LOCUS7727</name>
</gene>
<evidence type="ECO:0000256" key="1">
    <source>
        <dbReference type="SAM" id="MobiDB-lite"/>
    </source>
</evidence>
<evidence type="ECO:0000313" key="2">
    <source>
        <dbReference type="EMBL" id="CAA7020492.1"/>
    </source>
</evidence>
<feature type="region of interest" description="Disordered" evidence="1">
    <location>
        <begin position="1"/>
        <end position="127"/>
    </location>
</feature>
<comment type="caution">
    <text evidence="2">The sequence shown here is derived from an EMBL/GenBank/DDBJ whole genome shotgun (WGS) entry which is preliminary data.</text>
</comment>
<dbReference type="EMBL" id="CACVBM020000554">
    <property type="protein sequence ID" value="CAA7020492.1"/>
    <property type="molecule type" value="Genomic_DNA"/>
</dbReference>
<accession>A0A6D2HW76</accession>